<name>A0ABW3NSN7_9FLAO</name>
<evidence type="ECO:0000256" key="1">
    <source>
        <dbReference type="SAM" id="SignalP"/>
    </source>
</evidence>
<keyword evidence="3" id="KW-1185">Reference proteome</keyword>
<feature type="chain" id="PRO_5045575694" evidence="1">
    <location>
        <begin position="19"/>
        <end position="182"/>
    </location>
</feature>
<dbReference type="InterPro" id="IPR010321">
    <property type="entry name" value="DUF922"/>
</dbReference>
<evidence type="ECO:0000313" key="2">
    <source>
        <dbReference type="EMBL" id="MFD1095421.1"/>
    </source>
</evidence>
<organism evidence="2 3">
    <name type="scientific">Salegentibacter chungangensis</name>
    <dbReference type="NCBI Taxonomy" id="1335724"/>
    <lineage>
        <taxon>Bacteria</taxon>
        <taxon>Pseudomonadati</taxon>
        <taxon>Bacteroidota</taxon>
        <taxon>Flavobacteriia</taxon>
        <taxon>Flavobacteriales</taxon>
        <taxon>Flavobacteriaceae</taxon>
        <taxon>Salegentibacter</taxon>
    </lineage>
</organism>
<sequence>MRFRFLIIALLFVLPGLAQEKQEKMSWDENRPLTWEDFKGEAPKDRAYKFQANSSTGIAYDWYYGHKNGEPILRYSVTSNFYPNLSWVRNPEDKVYLLAHEQLHFDISELHARKLRKAMDEYEIGRNIRRDLLRLYNTIEKERQEMQKAFDVETHNGMYKDVESRWRNFIAEELKKLEQYKN</sequence>
<keyword evidence="1" id="KW-0732">Signal</keyword>
<dbReference type="EMBL" id="JBHTLI010000001">
    <property type="protein sequence ID" value="MFD1095421.1"/>
    <property type="molecule type" value="Genomic_DNA"/>
</dbReference>
<dbReference type="Pfam" id="PF06037">
    <property type="entry name" value="DUF922"/>
    <property type="match status" value="1"/>
</dbReference>
<proteinExistence type="predicted"/>
<gene>
    <name evidence="2" type="ORF">ACFQ3Q_06660</name>
</gene>
<dbReference type="RefSeq" id="WP_380744149.1">
    <property type="nucleotide sequence ID" value="NZ_JBHTLI010000001.1"/>
</dbReference>
<feature type="signal peptide" evidence="1">
    <location>
        <begin position="1"/>
        <end position="18"/>
    </location>
</feature>
<evidence type="ECO:0000313" key="3">
    <source>
        <dbReference type="Proteomes" id="UP001597131"/>
    </source>
</evidence>
<reference evidence="3" key="1">
    <citation type="journal article" date="2019" name="Int. J. Syst. Evol. Microbiol.">
        <title>The Global Catalogue of Microorganisms (GCM) 10K type strain sequencing project: providing services to taxonomists for standard genome sequencing and annotation.</title>
        <authorList>
            <consortium name="The Broad Institute Genomics Platform"/>
            <consortium name="The Broad Institute Genome Sequencing Center for Infectious Disease"/>
            <person name="Wu L."/>
            <person name="Ma J."/>
        </authorList>
    </citation>
    <scope>NUCLEOTIDE SEQUENCE [LARGE SCALE GENOMIC DNA]</scope>
    <source>
        <strain evidence="3">CCUG 64793</strain>
    </source>
</reference>
<accession>A0ABW3NSN7</accession>
<dbReference type="Proteomes" id="UP001597131">
    <property type="component" value="Unassembled WGS sequence"/>
</dbReference>
<protein>
    <submittedName>
        <fullName evidence="2">DUF922 domain-containing protein</fullName>
    </submittedName>
</protein>
<comment type="caution">
    <text evidence="2">The sequence shown here is derived from an EMBL/GenBank/DDBJ whole genome shotgun (WGS) entry which is preliminary data.</text>
</comment>